<dbReference type="Pfam" id="PF00151">
    <property type="entry name" value="Lipase"/>
    <property type="match status" value="1"/>
</dbReference>
<dbReference type="SUPFAM" id="SSF53474">
    <property type="entry name" value="alpha/beta-Hydrolases"/>
    <property type="match status" value="1"/>
</dbReference>
<evidence type="ECO:0000256" key="5">
    <source>
        <dbReference type="SAM" id="SignalP"/>
    </source>
</evidence>
<name>A0A433TIF2_ELYCH</name>
<keyword evidence="3" id="KW-0964">Secreted</keyword>
<dbReference type="Proteomes" id="UP000271974">
    <property type="component" value="Unassembled WGS sequence"/>
</dbReference>
<evidence type="ECO:0000256" key="1">
    <source>
        <dbReference type="ARBA" id="ARBA00004613"/>
    </source>
</evidence>
<sequence length="357" mass="38899">MMTLSTKTVSIVIFFSGAVLLSAVAPVIADSDSLTSPTRAQPTEICFPTSAGFNNKWPFAESAGKFPESPEAVGPIFELYTAQNHIPQRLNYTTSDASNVNASTSDEIQFYPQFPTKFIIHGFGNALGSSAWITDMRKAFQQHGDYNIVLVGWDTAFPSYVQAICNSRVIAQLTVSVIQGLQQGHGLDLRDLHLIGHSLGAHVSSYVGRLMDSKVARITGLDPAGPWFDTFNQDAKLDPSDAQFVDVIHTNGQSLNLYGGFGLLEQSGHVDFYPNGGEKQPGCLDGVVGGSETFLENFFQGSMEDMEESVLSAVGCSHGRAYEIFTESINTESCRFKAFPCISYVRGFQILFQDILL</sequence>
<comment type="subcellular location">
    <subcellularLocation>
        <location evidence="1">Secreted</location>
    </subcellularLocation>
</comment>
<evidence type="ECO:0000256" key="4">
    <source>
        <dbReference type="RuleBase" id="RU004262"/>
    </source>
</evidence>
<accession>A0A433TIF2</accession>
<dbReference type="InterPro" id="IPR000734">
    <property type="entry name" value="TAG_lipase"/>
</dbReference>
<dbReference type="PANTHER" id="PTHR11610:SF173">
    <property type="entry name" value="LIPASE DOMAIN-CONTAINING PROTEIN-RELATED"/>
    <property type="match status" value="1"/>
</dbReference>
<dbReference type="InterPro" id="IPR033906">
    <property type="entry name" value="Lipase_N"/>
</dbReference>
<feature type="signal peptide" evidence="5">
    <location>
        <begin position="1"/>
        <end position="29"/>
    </location>
</feature>
<dbReference type="AlphaFoldDB" id="A0A433TIF2"/>
<reference evidence="7 8" key="1">
    <citation type="submission" date="2019-01" db="EMBL/GenBank/DDBJ databases">
        <title>A draft genome assembly of the solar-powered sea slug Elysia chlorotica.</title>
        <authorList>
            <person name="Cai H."/>
            <person name="Li Q."/>
            <person name="Fang X."/>
            <person name="Li J."/>
            <person name="Curtis N.E."/>
            <person name="Altenburger A."/>
            <person name="Shibata T."/>
            <person name="Feng M."/>
            <person name="Maeda T."/>
            <person name="Schwartz J.A."/>
            <person name="Shigenobu S."/>
            <person name="Lundholm N."/>
            <person name="Nishiyama T."/>
            <person name="Yang H."/>
            <person name="Hasebe M."/>
            <person name="Li S."/>
            <person name="Pierce S.K."/>
            <person name="Wang J."/>
        </authorList>
    </citation>
    <scope>NUCLEOTIDE SEQUENCE [LARGE SCALE GENOMIC DNA]</scope>
    <source>
        <strain evidence="7">EC2010</strain>
        <tissue evidence="7">Whole organism of an adult</tissue>
    </source>
</reference>
<dbReference type="GO" id="GO:0016042">
    <property type="term" value="P:lipid catabolic process"/>
    <property type="evidence" value="ECO:0007669"/>
    <property type="project" value="TreeGrafter"/>
</dbReference>
<keyword evidence="8" id="KW-1185">Reference proteome</keyword>
<dbReference type="GO" id="GO:0005615">
    <property type="term" value="C:extracellular space"/>
    <property type="evidence" value="ECO:0007669"/>
    <property type="project" value="TreeGrafter"/>
</dbReference>
<feature type="chain" id="PRO_5019348987" description="Lipase domain-containing protein" evidence="5">
    <location>
        <begin position="30"/>
        <end position="357"/>
    </location>
</feature>
<evidence type="ECO:0000313" key="8">
    <source>
        <dbReference type="Proteomes" id="UP000271974"/>
    </source>
</evidence>
<gene>
    <name evidence="7" type="ORF">EGW08_010911</name>
</gene>
<evidence type="ECO:0000259" key="6">
    <source>
        <dbReference type="Pfam" id="PF00151"/>
    </source>
</evidence>
<dbReference type="GO" id="GO:0016298">
    <property type="term" value="F:lipase activity"/>
    <property type="evidence" value="ECO:0007669"/>
    <property type="project" value="InterPro"/>
</dbReference>
<dbReference type="InterPro" id="IPR013818">
    <property type="entry name" value="Lipase"/>
</dbReference>
<dbReference type="PRINTS" id="PR00821">
    <property type="entry name" value="TAGLIPASE"/>
</dbReference>
<comment type="caution">
    <text evidence="7">The sequence shown here is derived from an EMBL/GenBank/DDBJ whole genome shotgun (WGS) entry which is preliminary data.</text>
</comment>
<organism evidence="7 8">
    <name type="scientific">Elysia chlorotica</name>
    <name type="common">Eastern emerald elysia</name>
    <name type="synonym">Sea slug</name>
    <dbReference type="NCBI Taxonomy" id="188477"/>
    <lineage>
        <taxon>Eukaryota</taxon>
        <taxon>Metazoa</taxon>
        <taxon>Spiralia</taxon>
        <taxon>Lophotrochozoa</taxon>
        <taxon>Mollusca</taxon>
        <taxon>Gastropoda</taxon>
        <taxon>Heterobranchia</taxon>
        <taxon>Euthyneura</taxon>
        <taxon>Panpulmonata</taxon>
        <taxon>Sacoglossa</taxon>
        <taxon>Placobranchoidea</taxon>
        <taxon>Plakobranchidae</taxon>
        <taxon>Elysia</taxon>
    </lineage>
</organism>
<dbReference type="STRING" id="188477.A0A433TIF2"/>
<dbReference type="OrthoDB" id="199913at2759"/>
<comment type="similarity">
    <text evidence="2 4">Belongs to the AB hydrolase superfamily. Lipase family.</text>
</comment>
<dbReference type="CDD" id="cd00707">
    <property type="entry name" value="Pancreat_lipase_like"/>
    <property type="match status" value="1"/>
</dbReference>
<dbReference type="Gene3D" id="3.40.50.1820">
    <property type="entry name" value="alpha/beta hydrolase"/>
    <property type="match status" value="1"/>
</dbReference>
<evidence type="ECO:0000313" key="7">
    <source>
        <dbReference type="EMBL" id="RUS81344.1"/>
    </source>
</evidence>
<dbReference type="InterPro" id="IPR029058">
    <property type="entry name" value="AB_hydrolase_fold"/>
</dbReference>
<feature type="non-terminal residue" evidence="7">
    <location>
        <position position="357"/>
    </location>
</feature>
<evidence type="ECO:0000256" key="2">
    <source>
        <dbReference type="ARBA" id="ARBA00010701"/>
    </source>
</evidence>
<feature type="domain" description="Lipase" evidence="6">
    <location>
        <begin position="54"/>
        <end position="344"/>
    </location>
</feature>
<dbReference type="PANTHER" id="PTHR11610">
    <property type="entry name" value="LIPASE"/>
    <property type="match status" value="1"/>
</dbReference>
<protein>
    <recommendedName>
        <fullName evidence="6">Lipase domain-containing protein</fullName>
    </recommendedName>
</protein>
<evidence type="ECO:0000256" key="3">
    <source>
        <dbReference type="ARBA" id="ARBA00022525"/>
    </source>
</evidence>
<dbReference type="EMBL" id="RQTK01000343">
    <property type="protein sequence ID" value="RUS81344.1"/>
    <property type="molecule type" value="Genomic_DNA"/>
</dbReference>
<keyword evidence="5" id="KW-0732">Signal</keyword>
<proteinExistence type="inferred from homology"/>